<keyword evidence="7" id="KW-1185">Reference proteome</keyword>
<dbReference type="EMBL" id="UGRY01000002">
    <property type="protein sequence ID" value="SUA73272.1"/>
    <property type="molecule type" value="Genomic_DNA"/>
</dbReference>
<keyword evidence="2 4" id="KW-0238">DNA-binding</keyword>
<dbReference type="PROSITE" id="PS50977">
    <property type="entry name" value="HTH_TETR_2"/>
    <property type="match status" value="1"/>
</dbReference>
<proteinExistence type="predicted"/>
<evidence type="ECO:0000313" key="7">
    <source>
        <dbReference type="Proteomes" id="UP000255467"/>
    </source>
</evidence>
<dbReference type="Gene3D" id="1.10.357.10">
    <property type="entry name" value="Tetracycline Repressor, domain 2"/>
    <property type="match status" value="1"/>
</dbReference>
<dbReference type="Proteomes" id="UP000255467">
    <property type="component" value="Unassembled WGS sequence"/>
</dbReference>
<dbReference type="PANTHER" id="PTHR30055:SF234">
    <property type="entry name" value="HTH-TYPE TRANSCRIPTIONAL REGULATOR BETI"/>
    <property type="match status" value="1"/>
</dbReference>
<feature type="DNA-binding region" description="H-T-H motif" evidence="4">
    <location>
        <begin position="46"/>
        <end position="65"/>
    </location>
</feature>
<name>A0A378Y7S3_9NOCA</name>
<dbReference type="AlphaFoldDB" id="A0A378Y7S3"/>
<reference evidence="6 7" key="1">
    <citation type="submission" date="2018-06" db="EMBL/GenBank/DDBJ databases">
        <authorList>
            <consortium name="Pathogen Informatics"/>
            <person name="Doyle S."/>
        </authorList>
    </citation>
    <scope>NUCLEOTIDE SEQUENCE [LARGE SCALE GENOMIC DNA]</scope>
    <source>
        <strain evidence="6 7">NCTC1934</strain>
    </source>
</reference>
<evidence type="ECO:0000256" key="2">
    <source>
        <dbReference type="ARBA" id="ARBA00023125"/>
    </source>
</evidence>
<accession>A0A378Y7S3</accession>
<dbReference type="SUPFAM" id="SSF48498">
    <property type="entry name" value="Tetracyclin repressor-like, C-terminal domain"/>
    <property type="match status" value="1"/>
</dbReference>
<protein>
    <submittedName>
        <fullName evidence="6">Transcriptional regulator BetI</fullName>
    </submittedName>
</protein>
<dbReference type="InterPro" id="IPR036271">
    <property type="entry name" value="Tet_transcr_reg_TetR-rel_C_sf"/>
</dbReference>
<dbReference type="SUPFAM" id="SSF46689">
    <property type="entry name" value="Homeodomain-like"/>
    <property type="match status" value="1"/>
</dbReference>
<dbReference type="Pfam" id="PF00440">
    <property type="entry name" value="TetR_N"/>
    <property type="match status" value="1"/>
</dbReference>
<gene>
    <name evidence="6" type="ORF">NCTC1934_00709</name>
</gene>
<sequence>MVETDRLPAMSEKRIDGRTLRFQHRRPELLAAATEYVLDNGVRDLTLRRAAQAVGVSHATLIRHFATKDALLAEVLEHIRADFEQRILSAEILRVESAVDLLRAAWRHLCQPREQRQFLVLFELVATAARTPNHPNARLVTDWLTVIERQLARYGWPPESISRTATLILAQVRGLQLDLITTGDRARVDDAFEAVVEFLSRTPSA</sequence>
<dbReference type="InterPro" id="IPR009057">
    <property type="entry name" value="Homeodomain-like_sf"/>
</dbReference>
<feature type="domain" description="HTH tetR-type" evidence="5">
    <location>
        <begin position="23"/>
        <end position="83"/>
    </location>
</feature>
<dbReference type="GO" id="GO:0003700">
    <property type="term" value="F:DNA-binding transcription factor activity"/>
    <property type="evidence" value="ECO:0007669"/>
    <property type="project" value="TreeGrafter"/>
</dbReference>
<evidence type="ECO:0000259" key="5">
    <source>
        <dbReference type="PROSITE" id="PS50977"/>
    </source>
</evidence>
<keyword evidence="1" id="KW-0805">Transcription regulation</keyword>
<dbReference type="InterPro" id="IPR050109">
    <property type="entry name" value="HTH-type_TetR-like_transc_reg"/>
</dbReference>
<dbReference type="STRING" id="1406858.GCA_000710895_01269"/>
<evidence type="ECO:0000256" key="3">
    <source>
        <dbReference type="ARBA" id="ARBA00023163"/>
    </source>
</evidence>
<evidence type="ECO:0000256" key="4">
    <source>
        <dbReference type="PROSITE-ProRule" id="PRU00335"/>
    </source>
</evidence>
<dbReference type="GO" id="GO:0000976">
    <property type="term" value="F:transcription cis-regulatory region binding"/>
    <property type="evidence" value="ECO:0007669"/>
    <property type="project" value="TreeGrafter"/>
</dbReference>
<evidence type="ECO:0000256" key="1">
    <source>
        <dbReference type="ARBA" id="ARBA00023015"/>
    </source>
</evidence>
<dbReference type="PRINTS" id="PR00455">
    <property type="entry name" value="HTHTETR"/>
</dbReference>
<dbReference type="InterPro" id="IPR001647">
    <property type="entry name" value="HTH_TetR"/>
</dbReference>
<dbReference type="PANTHER" id="PTHR30055">
    <property type="entry name" value="HTH-TYPE TRANSCRIPTIONAL REGULATOR RUTR"/>
    <property type="match status" value="1"/>
</dbReference>
<organism evidence="6 7">
    <name type="scientific">Nocardia otitidiscaviarum</name>
    <dbReference type="NCBI Taxonomy" id="1823"/>
    <lineage>
        <taxon>Bacteria</taxon>
        <taxon>Bacillati</taxon>
        <taxon>Actinomycetota</taxon>
        <taxon>Actinomycetes</taxon>
        <taxon>Mycobacteriales</taxon>
        <taxon>Nocardiaceae</taxon>
        <taxon>Nocardia</taxon>
    </lineage>
</organism>
<keyword evidence="3" id="KW-0804">Transcription</keyword>
<evidence type="ECO:0000313" key="6">
    <source>
        <dbReference type="EMBL" id="SUA73272.1"/>
    </source>
</evidence>